<comment type="similarity">
    <text evidence="1">Belongs to the protein kinase superfamily.</text>
</comment>
<dbReference type="Gene3D" id="3.30.200.20">
    <property type="entry name" value="Phosphorylase Kinase, domain 1"/>
    <property type="match status" value="1"/>
</dbReference>
<protein>
    <submittedName>
        <fullName evidence="5">SCY1-like protein 2 isoform X4</fullName>
    </submittedName>
</protein>
<feature type="region of interest" description="Disordered" evidence="2">
    <location>
        <begin position="583"/>
        <end position="661"/>
    </location>
</feature>
<dbReference type="PROSITE" id="PS50011">
    <property type="entry name" value="PROTEIN_KINASE_DOM"/>
    <property type="match status" value="1"/>
</dbReference>
<dbReference type="Pfam" id="PF00069">
    <property type="entry name" value="Pkinase"/>
    <property type="match status" value="1"/>
</dbReference>
<feature type="compositionally biased region" description="Polar residues" evidence="2">
    <location>
        <begin position="583"/>
        <end position="614"/>
    </location>
</feature>
<dbReference type="InterPro" id="IPR011009">
    <property type="entry name" value="Kinase-like_dom_sf"/>
</dbReference>
<dbReference type="InterPro" id="IPR016024">
    <property type="entry name" value="ARM-type_fold"/>
</dbReference>
<evidence type="ECO:0000313" key="4">
    <source>
        <dbReference type="Proteomes" id="UP001652627"/>
    </source>
</evidence>
<gene>
    <name evidence="5" type="primary">SCYL2</name>
</gene>
<dbReference type="CDD" id="cd14011">
    <property type="entry name" value="PK_SCY1_like"/>
    <property type="match status" value="1"/>
</dbReference>
<dbReference type="Gene3D" id="1.10.510.10">
    <property type="entry name" value="Transferase(Phosphotransferase) domain 1"/>
    <property type="match status" value="1"/>
</dbReference>
<dbReference type="GeneID" id="106488678"/>
<dbReference type="InterPro" id="IPR051177">
    <property type="entry name" value="CIK-Related_Protein"/>
</dbReference>
<feature type="compositionally biased region" description="Low complexity" evidence="2">
    <location>
        <begin position="647"/>
        <end position="658"/>
    </location>
</feature>
<reference evidence="4" key="1">
    <citation type="submission" date="2025-05" db="UniProtKB">
        <authorList>
            <consortium name="RefSeq"/>
        </authorList>
    </citation>
    <scope>NUCLEOTIDE SEQUENCE [LARGE SCALE GENOMIC DNA]</scope>
</reference>
<dbReference type="Gene3D" id="1.25.10.10">
    <property type="entry name" value="Leucine-rich Repeat Variant"/>
    <property type="match status" value="1"/>
</dbReference>
<feature type="compositionally biased region" description="Basic and acidic residues" evidence="2">
    <location>
        <begin position="632"/>
        <end position="646"/>
    </location>
</feature>
<dbReference type="RefSeq" id="XP_067168073.1">
    <property type="nucleotide sequence ID" value="XM_067311972.1"/>
</dbReference>
<feature type="domain" description="Protein kinase" evidence="3">
    <location>
        <begin position="1"/>
        <end position="281"/>
    </location>
</feature>
<dbReference type="Proteomes" id="UP001652627">
    <property type="component" value="Chromosome 1"/>
</dbReference>
<evidence type="ECO:0000259" key="3">
    <source>
        <dbReference type="PROSITE" id="PS50011"/>
    </source>
</evidence>
<evidence type="ECO:0000256" key="1">
    <source>
        <dbReference type="ARBA" id="ARBA00038349"/>
    </source>
</evidence>
<dbReference type="SUPFAM" id="SSF56112">
    <property type="entry name" value="Protein kinase-like (PK-like)"/>
    <property type="match status" value="1"/>
</dbReference>
<accession>A0ABM4FSY9</accession>
<dbReference type="SUPFAM" id="SSF48371">
    <property type="entry name" value="ARM repeat"/>
    <property type="match status" value="1"/>
</dbReference>
<dbReference type="InterPro" id="IPR011989">
    <property type="entry name" value="ARM-like"/>
</dbReference>
<reference evidence="5" key="2">
    <citation type="submission" date="2025-08" db="UniProtKB">
        <authorList>
            <consortium name="RefSeq"/>
        </authorList>
    </citation>
    <scope>IDENTIFICATION</scope>
    <source>
        <tissue evidence="5">Blood</tissue>
    </source>
</reference>
<evidence type="ECO:0000313" key="5">
    <source>
        <dbReference type="RefSeq" id="XP_067168073.1"/>
    </source>
</evidence>
<organism evidence="4 5">
    <name type="scientific">Apteryx mantelli</name>
    <name type="common">North Island brown kiwi</name>
    <dbReference type="NCBI Taxonomy" id="2696672"/>
    <lineage>
        <taxon>Eukaryota</taxon>
        <taxon>Metazoa</taxon>
        <taxon>Chordata</taxon>
        <taxon>Craniata</taxon>
        <taxon>Vertebrata</taxon>
        <taxon>Euteleostomi</taxon>
        <taxon>Archelosauria</taxon>
        <taxon>Archosauria</taxon>
        <taxon>Dinosauria</taxon>
        <taxon>Saurischia</taxon>
        <taxon>Theropoda</taxon>
        <taxon>Coelurosauria</taxon>
        <taxon>Aves</taxon>
        <taxon>Palaeognathae</taxon>
        <taxon>Apterygiformes</taxon>
        <taxon>Apterygidae</taxon>
        <taxon>Apteryx</taxon>
    </lineage>
</organism>
<dbReference type="InterPro" id="IPR000719">
    <property type="entry name" value="Prot_kinase_dom"/>
</dbReference>
<name>A0ABM4FSY9_9AVES</name>
<dbReference type="PANTHER" id="PTHR12984:SF6">
    <property type="entry name" value="SCY1-LIKE PROTEIN 2"/>
    <property type="match status" value="1"/>
</dbReference>
<dbReference type="PANTHER" id="PTHR12984">
    <property type="entry name" value="SCY1-RELATED S/T PROTEIN KINASE-LIKE"/>
    <property type="match status" value="1"/>
</dbReference>
<keyword evidence="4" id="KW-1185">Reference proteome</keyword>
<dbReference type="SMART" id="SM00220">
    <property type="entry name" value="S_TKc"/>
    <property type="match status" value="1"/>
</dbReference>
<proteinExistence type="inferred from homology"/>
<evidence type="ECO:0000256" key="2">
    <source>
        <dbReference type="SAM" id="MobiDB-lite"/>
    </source>
</evidence>
<sequence>MLDTMESMLNKLKSTVTKVTADVTSAVMGNPVTREFDVGRHIASGGNGLAWKIFNGTKKSTKQEVAVFVFDKKLIDKFQKFEKDQIIDSLKRGVQQLTRLRHPRLLTVQHPLEESRDCLAFCTEPVCASLANVLGSWDNLPSPLPSDIKEYKLYDVETKYGLLQPKFPCKEWDPNLPSLCLPNPEYLAPEYILSVSCETASDMYSLGAVMYAVFNKGKPIFEVNKQDIYKSFSRQLDQLSRLSSSTLQNIPEEVREHVKLLLNVAPAVRPDADQMTKIPFFDDVGAMTLQYFDSLFQRDNLQKSQFFKGLPKVLPKLPKRVIIQRILPCLTSEFVNPDMVPFVLPNVLLIAEECTKEEYIRLILPDLGPVFKQQEPIQILLIFLQKMDLLLTKTPPDEIKNSVLPMVYRALEAPSIQIQELCLNIIPTFANLIDYPSMKNSLIPRIKNACLQTSSLAVRVNSLVCLGKILEYLDKWFVLDDILPFLQQIPSKEPAVLMGILGIYKCTFTHKKLGITKEQLAGKVLPHLIPLSIENNLNLNQFNSFICVIKDMLNRLEAEHKTKLEQLHVMQEQQKSLDIANQMSVSEEARSTSTSNQIDKVFNNTGTDLLTSGSDSKENELSSKQKKASLTLEEKQKLAKEQEQAQKLKSQQPLKPQATAITPPLKQTKDLTDTLIDNMSSLTSINKTKVASSNSFSSVPCMSVGRGFSSPVDSTKRSITNGLNTSMGFQTAGFGMGTGPTTQNFFGGPSAAGTTKMNIVPTANMPNYSPMSATSAVSPLTQQNRPPDMSALDNLFGPQKPKVSMKQLAQQKSNQWVNQFVPPQGSPSASGSVLGPQMNMIGQPGFGIQGNPFFTPQNFAQPANTMTNSSSASNDLKDLFGTWF</sequence>